<reference evidence="2" key="1">
    <citation type="submission" date="2020-10" db="EMBL/GenBank/DDBJ databases">
        <authorList>
            <person name="Kikuchi T."/>
        </authorList>
    </citation>
    <scope>NUCLEOTIDE SEQUENCE</scope>
    <source>
        <strain evidence="2">NKZ352</strain>
    </source>
</reference>
<accession>A0A8S1GZT8</accession>
<gene>
    <name evidence="2" type="ORF">CAUJ_LOCUS4754</name>
</gene>
<organism evidence="2 3">
    <name type="scientific">Caenorhabditis auriculariae</name>
    <dbReference type="NCBI Taxonomy" id="2777116"/>
    <lineage>
        <taxon>Eukaryota</taxon>
        <taxon>Metazoa</taxon>
        <taxon>Ecdysozoa</taxon>
        <taxon>Nematoda</taxon>
        <taxon>Chromadorea</taxon>
        <taxon>Rhabditida</taxon>
        <taxon>Rhabditina</taxon>
        <taxon>Rhabditomorpha</taxon>
        <taxon>Rhabditoidea</taxon>
        <taxon>Rhabditidae</taxon>
        <taxon>Peloderinae</taxon>
        <taxon>Caenorhabditis</taxon>
    </lineage>
</organism>
<protein>
    <submittedName>
        <fullName evidence="2">Uncharacterized protein</fullName>
    </submittedName>
</protein>
<dbReference type="PANTHER" id="PTHR33995">
    <property type="entry name" value="PROTEIN CBG18546"/>
    <property type="match status" value="1"/>
</dbReference>
<feature type="compositionally biased region" description="Basic residues" evidence="1">
    <location>
        <begin position="142"/>
        <end position="154"/>
    </location>
</feature>
<feature type="compositionally biased region" description="Basic and acidic residues" evidence="1">
    <location>
        <begin position="132"/>
        <end position="141"/>
    </location>
</feature>
<evidence type="ECO:0000313" key="3">
    <source>
        <dbReference type="Proteomes" id="UP000835052"/>
    </source>
</evidence>
<dbReference type="Proteomes" id="UP000835052">
    <property type="component" value="Unassembled WGS sequence"/>
</dbReference>
<sequence length="289" mass="31586">MTTPPQCVCIPQGSQCMNYDSRIQANSLEEAMASFPDLTIEQPVPEPTNQISAVCATKECQDCQNDLRKRLEQIGLLNATINSIITAGGANSTCSKYRFSRNDAGVYDKSKNHSDGDDSDDSDDDDDDDEPEYRRRNNKKEDKKRKKEHHRSRRQAVPVPDPALNVIGTRFTISCSTKGVTTDAVGTVSLCSSCWVWRRLPANYSPQYLNELICDDADNACLSGYAKCSVGERTVEVMRDDNGVKSPVVLTAGSFCECRILSGSTLENLVSGTGISGVLPPVTSTDPMP</sequence>
<dbReference type="PANTHER" id="PTHR33995:SF4">
    <property type="entry name" value="PROTEIN CBG09882"/>
    <property type="match status" value="1"/>
</dbReference>
<comment type="caution">
    <text evidence="2">The sequence shown here is derived from an EMBL/GenBank/DDBJ whole genome shotgun (WGS) entry which is preliminary data.</text>
</comment>
<name>A0A8S1GZT8_9PELO</name>
<feature type="compositionally biased region" description="Acidic residues" evidence="1">
    <location>
        <begin position="117"/>
        <end position="131"/>
    </location>
</feature>
<dbReference type="SUPFAM" id="SSF57501">
    <property type="entry name" value="Cystine-knot cytokines"/>
    <property type="match status" value="1"/>
</dbReference>
<proteinExistence type="predicted"/>
<dbReference type="AlphaFoldDB" id="A0A8S1GZT8"/>
<dbReference type="OrthoDB" id="5867008at2759"/>
<feature type="region of interest" description="Disordered" evidence="1">
    <location>
        <begin position="105"/>
        <end position="161"/>
    </location>
</feature>
<dbReference type="InterPro" id="IPR029034">
    <property type="entry name" value="Cystine-knot_cytokine"/>
</dbReference>
<dbReference type="EMBL" id="CAJGYM010000009">
    <property type="protein sequence ID" value="CAD6188835.1"/>
    <property type="molecule type" value="Genomic_DNA"/>
</dbReference>
<evidence type="ECO:0000256" key="1">
    <source>
        <dbReference type="SAM" id="MobiDB-lite"/>
    </source>
</evidence>
<keyword evidence="3" id="KW-1185">Reference proteome</keyword>
<feature type="compositionally biased region" description="Basic and acidic residues" evidence="1">
    <location>
        <begin position="106"/>
        <end position="116"/>
    </location>
</feature>
<evidence type="ECO:0000313" key="2">
    <source>
        <dbReference type="EMBL" id="CAD6188835.1"/>
    </source>
</evidence>